<keyword evidence="1" id="KW-1133">Transmembrane helix</keyword>
<dbReference type="AlphaFoldDB" id="A0A3D9XKB0"/>
<evidence type="ECO:0000256" key="1">
    <source>
        <dbReference type="SAM" id="Phobius"/>
    </source>
</evidence>
<sequence>MLTKCRFSETASSEAFDHDCGSTGGELVIYILAAIAGGLMGVSLALFLNLSLLGVFLAYSLGGMGAILVMAVGLFLLRSLRQSITLAIRQNRPGYFPQD</sequence>
<dbReference type="EMBL" id="QTUJ01000002">
    <property type="protein sequence ID" value="REF69543.1"/>
    <property type="molecule type" value="Genomic_DNA"/>
</dbReference>
<dbReference type="RefSeq" id="WP_140848403.1">
    <property type="nucleotide sequence ID" value="NZ_CP038197.1"/>
</dbReference>
<proteinExistence type="predicted"/>
<name>A0A3D9XKB0_PARVE</name>
<gene>
    <name evidence="2" type="ORF">BDD41_2252</name>
</gene>
<accession>A0A3D9XKB0</accession>
<feature type="transmembrane region" description="Helical" evidence="1">
    <location>
        <begin position="27"/>
        <end position="50"/>
    </location>
</feature>
<keyword evidence="1" id="KW-0812">Transmembrane</keyword>
<protein>
    <submittedName>
        <fullName evidence="2">Uncharacterized protein</fullName>
    </submittedName>
</protein>
<evidence type="ECO:0000313" key="3">
    <source>
        <dbReference type="Proteomes" id="UP000256941"/>
    </source>
</evidence>
<feature type="transmembrane region" description="Helical" evidence="1">
    <location>
        <begin position="56"/>
        <end position="77"/>
    </location>
</feature>
<organism evidence="2 3">
    <name type="scientific">Paracoccus versutus</name>
    <name type="common">Thiobacillus versutus</name>
    <dbReference type="NCBI Taxonomy" id="34007"/>
    <lineage>
        <taxon>Bacteria</taxon>
        <taxon>Pseudomonadati</taxon>
        <taxon>Pseudomonadota</taxon>
        <taxon>Alphaproteobacteria</taxon>
        <taxon>Rhodobacterales</taxon>
        <taxon>Paracoccaceae</taxon>
        <taxon>Paracoccus</taxon>
    </lineage>
</organism>
<keyword evidence="1" id="KW-0472">Membrane</keyword>
<evidence type="ECO:0000313" key="2">
    <source>
        <dbReference type="EMBL" id="REF69543.1"/>
    </source>
</evidence>
<reference evidence="2 3" key="1">
    <citation type="submission" date="2018-08" db="EMBL/GenBank/DDBJ databases">
        <title>Genomic Encyclopedia of Archaeal and Bacterial Type Strains, Phase II (KMG-II): from individual species to whole genera.</title>
        <authorList>
            <person name="Goeker M."/>
        </authorList>
    </citation>
    <scope>NUCLEOTIDE SEQUENCE [LARGE SCALE GENOMIC DNA]</scope>
    <source>
        <strain evidence="2 3">DSM 17099</strain>
    </source>
</reference>
<dbReference type="Proteomes" id="UP000256941">
    <property type="component" value="Unassembled WGS sequence"/>
</dbReference>
<comment type="caution">
    <text evidence="2">The sequence shown here is derived from an EMBL/GenBank/DDBJ whole genome shotgun (WGS) entry which is preliminary data.</text>
</comment>